<comment type="caution">
    <text evidence="4">The sequence shown here is derived from an EMBL/GenBank/DDBJ whole genome shotgun (WGS) entry which is preliminary data.</text>
</comment>
<reference evidence="4 5" key="1">
    <citation type="journal article" date="2016" name="Genome Announc.">
        <title>Draft Genome Sequence of Planomonospora sphaerica JCM9374, a Rare Actinomycete.</title>
        <authorList>
            <person name="Dohra H."/>
            <person name="Suzuki T."/>
            <person name="Inoue Y."/>
            <person name="Kodani S."/>
        </authorList>
    </citation>
    <scope>NUCLEOTIDE SEQUENCE [LARGE SCALE GENOMIC DNA]</scope>
    <source>
        <strain evidence="4 5">JCM 9374</strain>
    </source>
</reference>
<dbReference type="InterPro" id="IPR013656">
    <property type="entry name" value="PAS_4"/>
</dbReference>
<dbReference type="SMART" id="SM00091">
    <property type="entry name" value="PAS"/>
    <property type="match status" value="1"/>
</dbReference>
<dbReference type="InterPro" id="IPR036457">
    <property type="entry name" value="PPM-type-like_dom_sf"/>
</dbReference>
<dbReference type="SUPFAM" id="SSF55781">
    <property type="entry name" value="GAF domain-like"/>
    <property type="match status" value="1"/>
</dbReference>
<gene>
    <name evidence="4" type="ORF">PS9374_00225</name>
</gene>
<dbReference type="RefSeq" id="WP_231647093.1">
    <property type="nucleotide sequence ID" value="NZ_BDCX01000001.1"/>
</dbReference>
<dbReference type="CDD" id="cd00130">
    <property type="entry name" value="PAS"/>
    <property type="match status" value="1"/>
</dbReference>
<proteinExistence type="predicted"/>
<dbReference type="Pfam" id="PF07228">
    <property type="entry name" value="SpoIIE"/>
    <property type="match status" value="1"/>
</dbReference>
<dbReference type="SMART" id="SM00331">
    <property type="entry name" value="PP2C_SIG"/>
    <property type="match status" value="1"/>
</dbReference>
<organism evidence="4 5">
    <name type="scientific">Planomonospora sphaerica</name>
    <dbReference type="NCBI Taxonomy" id="161355"/>
    <lineage>
        <taxon>Bacteria</taxon>
        <taxon>Bacillati</taxon>
        <taxon>Actinomycetota</taxon>
        <taxon>Actinomycetes</taxon>
        <taxon>Streptosporangiales</taxon>
        <taxon>Streptosporangiaceae</taxon>
        <taxon>Planomonospora</taxon>
    </lineage>
</organism>
<dbReference type="InterPro" id="IPR001932">
    <property type="entry name" value="PPM-type_phosphatase-like_dom"/>
</dbReference>
<dbReference type="InterPro" id="IPR029016">
    <property type="entry name" value="GAF-like_dom_sf"/>
</dbReference>
<sequence length="583" mass="61086">MTIEQAGTGSGTGDGAGPPGGALPGGALLQAVFAGLGEGLYLTDRDGRISAVNPRAAELLGRPAETMLGADAHDLLHRAADGSVIPRSACSLWPVLERGLAVRGGCARFLCGTGHLLPVSWSVSPVLRDGRIRAAAVLFTDATEHLEAAGRRADQLAALERLADRLAAATEAGAMLARTPEADEALRRLGRLIVPRLAEWAAVDLRTGSEEVRRVAVVPPEGYSGDPAWEGPLPPVTESSGAPLARVLRGGEALLLGPDDIAACDDEPLADAHRELVSAFGATSVIIAPLRTARRILGALTVARTDPARPFDAAELALVEDLGRRAGLAVDGVRLSERRREVAETMQRQLLPPLPQAGRLGLAARYRPAPEGSAAGGDWYDVLTLADGATALVVGDVAGHDVQAAARMAQLSNMLRSIAWDRVEPPSLIVDRLENAVLAVGDPALATLVLARIEGPEEGPWQLHWASAGHPPPLLVTEDGRARYLESAQNVLVGVEWHDVGDRHDAIEPLPARSTVLLYTNGLVHAPGTGLDTGLDRLRRRAAALARRSVEGFCDELLEGAPPDGVDDIALLALRVPGPGDDS</sequence>
<dbReference type="Proteomes" id="UP000077701">
    <property type="component" value="Unassembled WGS sequence"/>
</dbReference>
<dbReference type="NCBIfam" id="TIGR00229">
    <property type="entry name" value="sensory_box"/>
    <property type="match status" value="1"/>
</dbReference>
<dbReference type="PANTHER" id="PTHR43156:SF2">
    <property type="entry name" value="STAGE II SPORULATION PROTEIN E"/>
    <property type="match status" value="1"/>
</dbReference>
<feature type="domain" description="PAS" evidence="3">
    <location>
        <begin position="25"/>
        <end position="77"/>
    </location>
</feature>
<dbReference type="Pfam" id="PF01590">
    <property type="entry name" value="GAF"/>
    <property type="match status" value="1"/>
</dbReference>
<evidence type="ECO:0000313" key="5">
    <source>
        <dbReference type="Proteomes" id="UP000077701"/>
    </source>
</evidence>
<dbReference type="Gene3D" id="3.30.450.20">
    <property type="entry name" value="PAS domain"/>
    <property type="match status" value="1"/>
</dbReference>
<name>A0A171B2N7_9ACTN</name>
<protein>
    <submittedName>
        <fullName evidence="4">PAS sensor protein</fullName>
    </submittedName>
</protein>
<dbReference type="InterPro" id="IPR000014">
    <property type="entry name" value="PAS"/>
</dbReference>
<dbReference type="GO" id="GO:0016791">
    <property type="term" value="F:phosphatase activity"/>
    <property type="evidence" value="ECO:0007669"/>
    <property type="project" value="TreeGrafter"/>
</dbReference>
<dbReference type="Gene3D" id="3.60.40.10">
    <property type="entry name" value="PPM-type phosphatase domain"/>
    <property type="match status" value="1"/>
</dbReference>
<keyword evidence="5" id="KW-1185">Reference proteome</keyword>
<feature type="compositionally biased region" description="Gly residues" evidence="2">
    <location>
        <begin position="8"/>
        <end position="21"/>
    </location>
</feature>
<feature type="region of interest" description="Disordered" evidence="2">
    <location>
        <begin position="1"/>
        <end position="21"/>
    </location>
</feature>
<evidence type="ECO:0000256" key="2">
    <source>
        <dbReference type="SAM" id="MobiDB-lite"/>
    </source>
</evidence>
<evidence type="ECO:0000313" key="4">
    <source>
        <dbReference type="EMBL" id="GAT64595.1"/>
    </source>
</evidence>
<dbReference type="AlphaFoldDB" id="A0A171B2N7"/>
<dbReference type="SMART" id="SM00065">
    <property type="entry name" value="GAF"/>
    <property type="match status" value="1"/>
</dbReference>
<evidence type="ECO:0000259" key="3">
    <source>
        <dbReference type="PROSITE" id="PS50112"/>
    </source>
</evidence>
<dbReference type="InterPro" id="IPR035965">
    <property type="entry name" value="PAS-like_dom_sf"/>
</dbReference>
<dbReference type="SUPFAM" id="SSF55785">
    <property type="entry name" value="PYP-like sensor domain (PAS domain)"/>
    <property type="match status" value="1"/>
</dbReference>
<accession>A0A171B2N7</accession>
<dbReference type="PANTHER" id="PTHR43156">
    <property type="entry name" value="STAGE II SPORULATION PROTEIN E-RELATED"/>
    <property type="match status" value="1"/>
</dbReference>
<dbReference type="PROSITE" id="PS50112">
    <property type="entry name" value="PAS"/>
    <property type="match status" value="1"/>
</dbReference>
<dbReference type="InterPro" id="IPR003018">
    <property type="entry name" value="GAF"/>
</dbReference>
<evidence type="ECO:0000256" key="1">
    <source>
        <dbReference type="ARBA" id="ARBA00022801"/>
    </source>
</evidence>
<dbReference type="Gene3D" id="3.30.450.40">
    <property type="match status" value="1"/>
</dbReference>
<reference evidence="5" key="2">
    <citation type="submission" date="2016-04" db="EMBL/GenBank/DDBJ databases">
        <title>Planomonospora sphaerica JCM9374 whole genome shotgun sequence.</title>
        <authorList>
            <person name="Suzuki T."/>
            <person name="Dohra H."/>
            <person name="Kodani S."/>
        </authorList>
    </citation>
    <scope>NUCLEOTIDE SEQUENCE [LARGE SCALE GENOMIC DNA]</scope>
    <source>
        <strain evidence="5">JCM 9374</strain>
    </source>
</reference>
<keyword evidence="1" id="KW-0378">Hydrolase</keyword>
<dbReference type="Pfam" id="PF08448">
    <property type="entry name" value="PAS_4"/>
    <property type="match status" value="1"/>
</dbReference>
<dbReference type="InterPro" id="IPR052016">
    <property type="entry name" value="Bact_Sigma-Reg"/>
</dbReference>
<dbReference type="STRING" id="161355.PS9374_00225"/>
<dbReference type="EMBL" id="BDCX01000001">
    <property type="protein sequence ID" value="GAT64595.1"/>
    <property type="molecule type" value="Genomic_DNA"/>
</dbReference>